<evidence type="ECO:0000256" key="2">
    <source>
        <dbReference type="ARBA" id="ARBA00023239"/>
    </source>
</evidence>
<dbReference type="SUPFAM" id="SSF52016">
    <property type="entry name" value="LeuD/IlvD-like"/>
    <property type="match status" value="1"/>
</dbReference>
<dbReference type="Pfam" id="PF00694">
    <property type="entry name" value="Aconitase_C"/>
    <property type="match status" value="1"/>
</dbReference>
<keyword evidence="3" id="KW-0100">Branched-chain amino acid biosynthesis</keyword>
<dbReference type="RefSeq" id="WP_014807569.1">
    <property type="nucleotide sequence ID" value="NZ_DAONLC010000009.1"/>
</dbReference>
<dbReference type="InterPro" id="IPR000573">
    <property type="entry name" value="AconitaseA/IPMdHydase_ssu_swvl"/>
</dbReference>
<feature type="domain" description="Aconitase A/isopropylmalate dehydratase small subunit swivel" evidence="4">
    <location>
        <begin position="46"/>
        <end position="102"/>
    </location>
</feature>
<dbReference type="InterPro" id="IPR011827">
    <property type="entry name" value="LeuD_type2/HacB/DmdB"/>
</dbReference>
<dbReference type="InterPro" id="IPR050075">
    <property type="entry name" value="LeuD"/>
</dbReference>
<name>A0ABY1JE41_9BACT</name>
<dbReference type="PANTHER" id="PTHR43345">
    <property type="entry name" value="3-ISOPROPYLMALATE DEHYDRATASE SMALL SUBUNIT 2-RELATED-RELATED"/>
    <property type="match status" value="1"/>
</dbReference>
<evidence type="ECO:0000313" key="5">
    <source>
        <dbReference type="EMBL" id="SIN71430.1"/>
    </source>
</evidence>
<protein>
    <recommendedName>
        <fullName evidence="3">3-isopropylmalate dehydratase small subunit</fullName>
        <ecNumber evidence="3">4.2.1.33</ecNumber>
    </recommendedName>
    <alternativeName>
        <fullName evidence="3">Alpha-IPM isomerase</fullName>
        <shortName evidence="3">IPMI</shortName>
    </alternativeName>
    <alternativeName>
        <fullName evidence="3">Isopropylmalate isomerase</fullName>
    </alternativeName>
</protein>
<dbReference type="InterPro" id="IPR015928">
    <property type="entry name" value="Aconitase/3IPM_dehydase_swvl"/>
</dbReference>
<comment type="pathway">
    <text evidence="3">Amino-acid biosynthesis; L-leucine biosynthesis; L-leucine from 3-methyl-2-oxobutanoate: step 2/4.</text>
</comment>
<dbReference type="InterPro" id="IPR033940">
    <property type="entry name" value="IPMI_Swivel"/>
</dbReference>
<dbReference type="NCBIfam" id="TIGR02087">
    <property type="entry name" value="LEUD_arch"/>
    <property type="match status" value="1"/>
</dbReference>
<proteinExistence type="inferred from homology"/>
<dbReference type="EC" id="4.2.1.33" evidence="3"/>
<sequence>MKIKGRALKYGDHVNTDVIIPGAYLSLTDPKELAKHCMEGIDPDFPKKVKAGDIVVGGVNFGCGSSREHAPMALKGCGVGAVVAKSFAAIFYRNAINIGLPLIECPEAVDETDEGDVLEIDMDLGVLQNITKGRSYQIPSLPESIKDILSLGGLIEYVKNMKGRA</sequence>
<dbReference type="Gene3D" id="3.20.19.10">
    <property type="entry name" value="Aconitase, domain 4"/>
    <property type="match status" value="1"/>
</dbReference>
<keyword evidence="3" id="KW-0028">Amino-acid biosynthesis</keyword>
<evidence type="ECO:0000256" key="1">
    <source>
        <dbReference type="ARBA" id="ARBA00009869"/>
    </source>
</evidence>
<comment type="subunit">
    <text evidence="3">Heterodimer of LeuC and LeuD.</text>
</comment>
<keyword evidence="6" id="KW-1185">Reference proteome</keyword>
<comment type="similarity">
    <text evidence="1 3">Belongs to the LeuD family. LeuD type 2 subfamily.</text>
</comment>
<accession>A0ABY1JE41</accession>
<comment type="function">
    <text evidence="3">Catalyzes the isomerization between 2-isopropylmalate and 3-isopropylmalate, via the formation of 2-isopropylmaleate.</text>
</comment>
<gene>
    <name evidence="3" type="primary">leuD</name>
    <name evidence="5" type="ORF">SAMN05444368_1427</name>
</gene>
<evidence type="ECO:0000256" key="3">
    <source>
        <dbReference type="HAMAP-Rule" id="MF_01032"/>
    </source>
</evidence>
<comment type="catalytic activity">
    <reaction evidence="3">
        <text>(2R,3S)-3-isopropylmalate = (2S)-2-isopropylmalate</text>
        <dbReference type="Rhea" id="RHEA:32287"/>
        <dbReference type="ChEBI" id="CHEBI:1178"/>
        <dbReference type="ChEBI" id="CHEBI:35121"/>
        <dbReference type="EC" id="4.2.1.33"/>
    </reaction>
</comment>
<evidence type="ECO:0000259" key="4">
    <source>
        <dbReference type="Pfam" id="PF00694"/>
    </source>
</evidence>
<dbReference type="PANTHER" id="PTHR43345:SF2">
    <property type="entry name" value="3-ISOPROPYLMALATE DEHYDRATASE SMALL SUBUNIT 1"/>
    <property type="match status" value="1"/>
</dbReference>
<keyword evidence="2 3" id="KW-0456">Lyase</keyword>
<evidence type="ECO:0000313" key="6">
    <source>
        <dbReference type="Proteomes" id="UP000185093"/>
    </source>
</evidence>
<dbReference type="Proteomes" id="UP000185093">
    <property type="component" value="Unassembled WGS sequence"/>
</dbReference>
<dbReference type="HAMAP" id="MF_01032">
    <property type="entry name" value="LeuD_type2"/>
    <property type="match status" value="1"/>
</dbReference>
<keyword evidence="3" id="KW-0432">Leucine biosynthesis</keyword>
<dbReference type="CDD" id="cd01577">
    <property type="entry name" value="IPMI_Swivel"/>
    <property type="match status" value="1"/>
</dbReference>
<reference evidence="5 6" key="1">
    <citation type="submission" date="2016-11" db="EMBL/GenBank/DDBJ databases">
        <authorList>
            <person name="Varghese N."/>
            <person name="Submissions S."/>
        </authorList>
    </citation>
    <scope>NUCLEOTIDE SEQUENCE [LARGE SCALE GENOMIC DNA]</scope>
    <source>
        <strain evidence="5 6">DSM 20664</strain>
    </source>
</reference>
<dbReference type="EMBL" id="FSQZ01000001">
    <property type="protein sequence ID" value="SIN71430.1"/>
    <property type="molecule type" value="Genomic_DNA"/>
</dbReference>
<comment type="caution">
    <text evidence="5">The sequence shown here is derived from an EMBL/GenBank/DDBJ whole genome shotgun (WGS) entry which is preliminary data.</text>
</comment>
<organism evidence="5 6">
    <name type="scientific">Acetomicrobium flavidum</name>
    <dbReference type="NCBI Taxonomy" id="49896"/>
    <lineage>
        <taxon>Bacteria</taxon>
        <taxon>Thermotogati</taxon>
        <taxon>Synergistota</taxon>
        <taxon>Synergistia</taxon>
        <taxon>Synergistales</taxon>
        <taxon>Acetomicrobiaceae</taxon>
        <taxon>Acetomicrobium</taxon>
    </lineage>
</organism>